<protein>
    <submittedName>
        <fullName evidence="1">Uncharacterized protein</fullName>
    </submittedName>
</protein>
<evidence type="ECO:0000313" key="2">
    <source>
        <dbReference type="Proteomes" id="UP001222325"/>
    </source>
</evidence>
<organism evidence="1 2">
    <name type="scientific">Mycena belliarum</name>
    <dbReference type="NCBI Taxonomy" id="1033014"/>
    <lineage>
        <taxon>Eukaryota</taxon>
        <taxon>Fungi</taxon>
        <taxon>Dikarya</taxon>
        <taxon>Basidiomycota</taxon>
        <taxon>Agaricomycotina</taxon>
        <taxon>Agaricomycetes</taxon>
        <taxon>Agaricomycetidae</taxon>
        <taxon>Agaricales</taxon>
        <taxon>Marasmiineae</taxon>
        <taxon>Mycenaceae</taxon>
        <taxon>Mycena</taxon>
    </lineage>
</organism>
<sequence length="441" mass="48100">MIMLSSLCCLPFNFLFQRPSQLALRDPSKNPMSPVPVTARQRPCASGPVAFLAPASSSAFGSIFGLPTSGLMQMRAPISGSRASATHQSLRGATCRDRCSMHQRHRAGSGVSYQVRCPHSFDPQLSVQQSTGSSTCVSVTQLESPPPSAARPNFDSIFGLPASGATYPAPRAPYPRPDTSDAVPRASAALTVLTAHFYFYSIFVLPATGCVRPSTHAHPSPPLAPDFLFDFRASRERRYTCRVVSVSRTIPAAARTHTARADLTRSSLDFSCSRHRLLDVLIATALTRQQAQPRCTDVARPLRFDISPSRHRAASMPGIPNAPPLHRCAPNPESIFGVPATGPTRTLPRIFRLDFSRSRHWGDAPNVPISPAALTRQPRCADAAQTFLFDLSRSRDRAVSRHGIPDAPPPPPMFRFEFWSSRRGVDARGIPVRFLVFPSPM</sequence>
<proteinExistence type="predicted"/>
<comment type="caution">
    <text evidence="1">The sequence shown here is derived from an EMBL/GenBank/DDBJ whole genome shotgun (WGS) entry which is preliminary data.</text>
</comment>
<dbReference type="Proteomes" id="UP001222325">
    <property type="component" value="Unassembled WGS sequence"/>
</dbReference>
<name>A0AAD6XW10_9AGAR</name>
<dbReference type="AlphaFoldDB" id="A0AAD6XW10"/>
<gene>
    <name evidence="1" type="ORF">B0H15DRAFT_998944</name>
</gene>
<evidence type="ECO:0000313" key="1">
    <source>
        <dbReference type="EMBL" id="KAJ7100045.1"/>
    </source>
</evidence>
<accession>A0AAD6XW10</accession>
<dbReference type="EMBL" id="JARJCN010000006">
    <property type="protein sequence ID" value="KAJ7100045.1"/>
    <property type="molecule type" value="Genomic_DNA"/>
</dbReference>
<keyword evidence="2" id="KW-1185">Reference proteome</keyword>
<reference evidence="1" key="1">
    <citation type="submission" date="2023-03" db="EMBL/GenBank/DDBJ databases">
        <title>Massive genome expansion in bonnet fungi (Mycena s.s.) driven by repeated elements and novel gene families across ecological guilds.</title>
        <authorList>
            <consortium name="Lawrence Berkeley National Laboratory"/>
            <person name="Harder C.B."/>
            <person name="Miyauchi S."/>
            <person name="Viragh M."/>
            <person name="Kuo A."/>
            <person name="Thoen E."/>
            <person name="Andreopoulos B."/>
            <person name="Lu D."/>
            <person name="Skrede I."/>
            <person name="Drula E."/>
            <person name="Henrissat B."/>
            <person name="Morin E."/>
            <person name="Kohler A."/>
            <person name="Barry K."/>
            <person name="LaButti K."/>
            <person name="Morin E."/>
            <person name="Salamov A."/>
            <person name="Lipzen A."/>
            <person name="Mereny Z."/>
            <person name="Hegedus B."/>
            <person name="Baldrian P."/>
            <person name="Stursova M."/>
            <person name="Weitz H."/>
            <person name="Taylor A."/>
            <person name="Grigoriev I.V."/>
            <person name="Nagy L.G."/>
            <person name="Martin F."/>
            <person name="Kauserud H."/>
        </authorList>
    </citation>
    <scope>NUCLEOTIDE SEQUENCE</scope>
    <source>
        <strain evidence="1">CBHHK173m</strain>
    </source>
</reference>